<name>A0A0A6V8U4_9BACI</name>
<evidence type="ECO:0000313" key="17">
    <source>
        <dbReference type="Proteomes" id="UP000030588"/>
    </source>
</evidence>
<accession>A0A0A6V8U4</accession>
<dbReference type="InterPro" id="IPR036388">
    <property type="entry name" value="WH-like_DNA-bd_sf"/>
</dbReference>
<dbReference type="PROSITE" id="PS51372">
    <property type="entry name" value="PRD_2"/>
    <property type="match status" value="2"/>
</dbReference>
<protein>
    <recommendedName>
        <fullName evidence="10">Ascorbate-specific PTS system EIIA component</fullName>
    </recommendedName>
    <alternativeName>
        <fullName evidence="11">Ascorbate-specific phosphotransferase enzyme IIA component</fullName>
    </alternativeName>
</protein>
<evidence type="ECO:0000313" key="16">
    <source>
        <dbReference type="EMBL" id="NEY19305.1"/>
    </source>
</evidence>
<dbReference type="SUPFAM" id="SSF63520">
    <property type="entry name" value="PTS-regulatory domain, PRD"/>
    <property type="match status" value="2"/>
</dbReference>
<evidence type="ECO:0000256" key="9">
    <source>
        <dbReference type="ARBA" id="ARBA00037387"/>
    </source>
</evidence>
<dbReference type="Pfam" id="PF00874">
    <property type="entry name" value="PRD"/>
    <property type="match status" value="1"/>
</dbReference>
<dbReference type="InterPro" id="IPR036634">
    <property type="entry name" value="PRD_sf"/>
</dbReference>
<evidence type="ECO:0000259" key="14">
    <source>
        <dbReference type="PROSITE" id="PS51372"/>
    </source>
</evidence>
<keyword evidence="18" id="KW-1185">Reference proteome</keyword>
<reference evidence="16 18" key="3">
    <citation type="submission" date="2020-03" db="EMBL/GenBank/DDBJ databases">
        <title>Bacillus aquiflavi sp. nov., isolated from yellow water of strong flavor Chinese baijiu in Yibin region of China.</title>
        <authorList>
            <person name="Xie J."/>
        </authorList>
    </citation>
    <scope>NUCLEOTIDE SEQUENCE [LARGE SCALE GENOMIC DNA]</scope>
    <source>
        <strain evidence="16 18">Gsoil 114</strain>
    </source>
</reference>
<feature type="domain" description="PRD" evidence="14">
    <location>
        <begin position="286"/>
        <end position="393"/>
    </location>
</feature>
<dbReference type="InterPro" id="IPR011608">
    <property type="entry name" value="PRD"/>
</dbReference>
<keyword evidence="2" id="KW-0813">Transport</keyword>
<dbReference type="GO" id="GO:0016301">
    <property type="term" value="F:kinase activity"/>
    <property type="evidence" value="ECO:0007669"/>
    <property type="project" value="UniProtKB-KW"/>
</dbReference>
<gene>
    <name evidence="16" type="ORF">G4D61_04900</name>
    <name evidence="15" type="ORF">NG54_15135</name>
</gene>
<organism evidence="15 17">
    <name type="scientific">Heyndrickxia ginsengihumi</name>
    <dbReference type="NCBI Taxonomy" id="363870"/>
    <lineage>
        <taxon>Bacteria</taxon>
        <taxon>Bacillati</taxon>
        <taxon>Bacillota</taxon>
        <taxon>Bacilli</taxon>
        <taxon>Bacillales</taxon>
        <taxon>Bacillaceae</taxon>
        <taxon>Heyndrickxia</taxon>
    </lineage>
</organism>
<evidence type="ECO:0000256" key="8">
    <source>
        <dbReference type="ARBA" id="ARBA00023159"/>
    </source>
</evidence>
<keyword evidence="4" id="KW-0597">Phosphoprotein</keyword>
<evidence type="ECO:0000256" key="2">
    <source>
        <dbReference type="ARBA" id="ARBA00022448"/>
    </source>
</evidence>
<dbReference type="InterPro" id="IPR007737">
    <property type="entry name" value="Mga_HTH"/>
</dbReference>
<dbReference type="GO" id="GO:0006355">
    <property type="term" value="P:regulation of DNA-templated transcription"/>
    <property type="evidence" value="ECO:0007669"/>
    <property type="project" value="InterPro"/>
</dbReference>
<evidence type="ECO:0000313" key="18">
    <source>
        <dbReference type="Proteomes" id="UP000476934"/>
    </source>
</evidence>
<dbReference type="CDD" id="cd05568">
    <property type="entry name" value="PTS_IIB_bgl_like"/>
    <property type="match status" value="1"/>
</dbReference>
<dbReference type="STRING" id="363870.NG54_15135"/>
<evidence type="ECO:0000256" key="6">
    <source>
        <dbReference type="ARBA" id="ARBA00022683"/>
    </source>
</evidence>
<dbReference type="EMBL" id="JRUN01000056">
    <property type="protein sequence ID" value="KHD84490.1"/>
    <property type="molecule type" value="Genomic_DNA"/>
</dbReference>
<comment type="function">
    <text evidence="9">The phosphoenolpyruvate-dependent sugar phosphotransferase system (sugar PTS), a major carbohydrate active transport system, catalyzes the phosphorylation of incoming sugar substrates concomitantly with their translocation across the cell membrane. The enzyme II UlaABC PTS system is involved in ascorbate transport.</text>
</comment>
<dbReference type="PANTHER" id="PTHR36203">
    <property type="entry name" value="ASCORBATE-SPECIFIC PTS SYSTEM EIIA COMPONENT"/>
    <property type="match status" value="1"/>
</dbReference>
<comment type="subcellular location">
    <subcellularLocation>
        <location evidence="1">Cytoplasm</location>
    </subcellularLocation>
</comment>
<evidence type="ECO:0000259" key="13">
    <source>
        <dbReference type="PROSITE" id="PS51099"/>
    </source>
</evidence>
<dbReference type="OrthoDB" id="369398at2"/>
<dbReference type="InterPro" id="IPR013011">
    <property type="entry name" value="PTS_EIIB_2"/>
</dbReference>
<keyword evidence="6" id="KW-0598">Phosphotransferase system</keyword>
<dbReference type="GO" id="GO:0005737">
    <property type="term" value="C:cytoplasm"/>
    <property type="evidence" value="ECO:0007669"/>
    <property type="project" value="UniProtKB-SubCell"/>
</dbReference>
<dbReference type="InterPro" id="IPR016152">
    <property type="entry name" value="PTrfase/Anion_transptr"/>
</dbReference>
<reference evidence="15 17" key="1">
    <citation type="submission" date="2014-10" db="EMBL/GenBank/DDBJ databases">
        <title>Draft genome of phytase producing Bacillus ginsengihumi strain M2.11.</title>
        <authorList>
            <person name="Toymentseva A."/>
            <person name="Boulygina E.A."/>
            <person name="Kazakov S.V."/>
            <person name="Kayumov I."/>
            <person name="Suleimanova A.D."/>
            <person name="Mardanova A.M."/>
            <person name="Maria S.N."/>
            <person name="Sergey M.Y."/>
            <person name="Sharipova M.R."/>
        </authorList>
    </citation>
    <scope>NUCLEOTIDE SEQUENCE [LARGE SCALE GENOMIC DNA]</scope>
    <source>
        <strain evidence="15 17">M2.11</strain>
    </source>
</reference>
<feature type="domain" description="PTS EIIA type-2" evidence="12">
    <location>
        <begin position="539"/>
        <end position="678"/>
    </location>
</feature>
<evidence type="ECO:0000256" key="1">
    <source>
        <dbReference type="ARBA" id="ARBA00004496"/>
    </source>
</evidence>
<evidence type="ECO:0000256" key="4">
    <source>
        <dbReference type="ARBA" id="ARBA00022553"/>
    </source>
</evidence>
<evidence type="ECO:0000313" key="15">
    <source>
        <dbReference type="EMBL" id="KHD84490.1"/>
    </source>
</evidence>
<keyword evidence="7" id="KW-0418">Kinase</keyword>
<dbReference type="Gene3D" id="1.10.10.10">
    <property type="entry name" value="Winged helix-like DNA-binding domain superfamily/Winged helix DNA-binding domain"/>
    <property type="match status" value="1"/>
</dbReference>
<feature type="domain" description="PRD" evidence="14">
    <location>
        <begin position="179"/>
        <end position="282"/>
    </location>
</feature>
<comment type="caution">
    <text evidence="15">The sequence shown here is derived from an EMBL/GenBank/DDBJ whole genome shotgun (WGS) entry which is preliminary data.</text>
</comment>
<dbReference type="GO" id="GO:0009401">
    <property type="term" value="P:phosphoenolpyruvate-dependent sugar phosphotransferase system"/>
    <property type="evidence" value="ECO:0007669"/>
    <property type="project" value="UniProtKB-KW"/>
</dbReference>
<dbReference type="Pfam" id="PF00359">
    <property type="entry name" value="PTS_EIIA_2"/>
    <property type="match status" value="1"/>
</dbReference>
<dbReference type="EMBL" id="JAAIWK010000005">
    <property type="protein sequence ID" value="NEY19305.1"/>
    <property type="molecule type" value="Genomic_DNA"/>
</dbReference>
<keyword evidence="5" id="KW-0808">Transferase</keyword>
<dbReference type="Proteomes" id="UP000030588">
    <property type="component" value="Unassembled WGS sequence"/>
</dbReference>
<proteinExistence type="predicted"/>
<dbReference type="Gene3D" id="1.10.1790.10">
    <property type="entry name" value="PRD domain"/>
    <property type="match status" value="1"/>
</dbReference>
<dbReference type="InterPro" id="IPR051351">
    <property type="entry name" value="Ascorbate-PTS_EIIA_comp"/>
</dbReference>
<dbReference type="PROSITE" id="PS51099">
    <property type="entry name" value="PTS_EIIB_TYPE_2"/>
    <property type="match status" value="1"/>
</dbReference>
<evidence type="ECO:0000259" key="12">
    <source>
        <dbReference type="PROSITE" id="PS51094"/>
    </source>
</evidence>
<reference evidence="16" key="2">
    <citation type="submission" date="2020-02" db="EMBL/GenBank/DDBJ databases">
        <authorList>
            <person name="Feng H."/>
        </authorList>
    </citation>
    <scope>NUCLEOTIDE SEQUENCE [LARGE SCALE GENOMIC DNA]</scope>
    <source>
        <strain evidence="16">Gsoil 114</strain>
    </source>
</reference>
<dbReference type="AlphaFoldDB" id="A0A0A6V8U4"/>
<dbReference type="CDD" id="cd00211">
    <property type="entry name" value="PTS_IIA_fru"/>
    <property type="match status" value="1"/>
</dbReference>
<dbReference type="PANTHER" id="PTHR36203:SF1">
    <property type="entry name" value="ASCORBATE-SPECIFIC PTS SYSTEM EIIA COMPONENT"/>
    <property type="match status" value="1"/>
</dbReference>
<evidence type="ECO:0000256" key="10">
    <source>
        <dbReference type="ARBA" id="ARBA00041175"/>
    </source>
</evidence>
<dbReference type="SUPFAM" id="SSF55804">
    <property type="entry name" value="Phoshotransferase/anion transport protein"/>
    <property type="match status" value="1"/>
</dbReference>
<evidence type="ECO:0000256" key="5">
    <source>
        <dbReference type="ARBA" id="ARBA00022679"/>
    </source>
</evidence>
<evidence type="ECO:0000256" key="3">
    <source>
        <dbReference type="ARBA" id="ARBA00022490"/>
    </source>
</evidence>
<keyword evidence="8" id="KW-0010">Activator</keyword>
<keyword evidence="3" id="KW-0963">Cytoplasm</keyword>
<evidence type="ECO:0000256" key="11">
    <source>
        <dbReference type="ARBA" id="ARBA00042072"/>
    </source>
</evidence>
<evidence type="ECO:0000256" key="7">
    <source>
        <dbReference type="ARBA" id="ARBA00022777"/>
    </source>
</evidence>
<sequence length="681" mass="79454">MVLSIRNKQILNELVANPSIISVELEKKFNLTRRQLGYSINKINEWLITNNLPIIERTRQGYFIINEDIFITMNGESREIHPHILTEKQRVAIIIMMILSLKEELSLNHFAFELDVSKNTILNDLKHVQVYLQEYDLTIKYTRKDGYVIEGKEFQIRKLLIRMTFEILNFHNGKGQLKQITGIQNEQINEFVTRIGKLENKLSLKFTDEKLETMPFIFILILRRIKKGKIIQSIPIDYKELSHTKEYLATEEILFNHEEIPVSERIFITLHLLTTNVYWSDSLIEDDIPNLFPAIDNMLLHFEESACIYFQNREQLLDKLLQHIKPAYYRIKYHLNDTINFELSFSNEFKEIHHLVKRSIGSLEEIIGNPIPESEITYITMLIGGWMKQQGESIHTKVKAIVVCPQGISVSRLMFNELRGLFPEFIFLDSLSVREYIGYQFEYDIIFSSIFLETDKKLIVTKAFLDQEEKIRLRRQVMLDLYGFVPSEIDVNGLIEMIKNHCIIHDEIALKEGLQKYLHRDDQPVVKKNRSKKETNLSELIRKETIITRRSVTSWEEAIKVASKPLILNGCITENYVEAMIKNNTDPYIVISPNVAIPHAVPDDGVKKLAMSLLRLENGVKFVKDHFINLVVVVAAIDRVQHLRALTQLMKLVANQDKRNSIIQSRSPLEICNLLDKYTSQ</sequence>
<dbReference type="InterPro" id="IPR002178">
    <property type="entry name" value="PTS_EIIA_type-2_dom"/>
</dbReference>
<feature type="domain" description="PTS EIIB type-2" evidence="13">
    <location>
        <begin position="398"/>
        <end position="485"/>
    </location>
</feature>
<dbReference type="PROSITE" id="PS51094">
    <property type="entry name" value="PTS_EIIA_TYPE_2"/>
    <property type="match status" value="1"/>
</dbReference>
<dbReference type="Proteomes" id="UP000476934">
    <property type="component" value="Unassembled WGS sequence"/>
</dbReference>
<dbReference type="RefSeq" id="WP_035355715.1">
    <property type="nucleotide sequence ID" value="NZ_JAAIWK010000005.1"/>
</dbReference>
<dbReference type="GO" id="GO:0008982">
    <property type="term" value="F:protein-N(PI)-phosphohistidine-sugar phosphotransferase activity"/>
    <property type="evidence" value="ECO:0007669"/>
    <property type="project" value="InterPro"/>
</dbReference>
<dbReference type="Gene3D" id="3.40.930.10">
    <property type="entry name" value="Mannitol-specific EII, Chain A"/>
    <property type="match status" value="1"/>
</dbReference>
<dbReference type="Pfam" id="PF05043">
    <property type="entry name" value="Mga"/>
    <property type="match status" value="1"/>
</dbReference>